<dbReference type="PANTHER" id="PTHR48060:SF21">
    <property type="entry name" value="L DOMAIN-LIKE PROTEIN"/>
    <property type="match status" value="1"/>
</dbReference>
<feature type="domain" description="Leucine-rich repeat-containing N-terminal plant-type" evidence="4">
    <location>
        <begin position="48"/>
        <end position="85"/>
    </location>
</feature>
<dbReference type="InterPro" id="IPR013210">
    <property type="entry name" value="LRR_N_plant-typ"/>
</dbReference>
<name>A0A6P6AHB4_DURZI</name>
<sequence>MYKLRLYKNQRSFYLHFCEAFFFPHQTSFVAHLNQFPSLPISSFSFKTDRLALLALKDRLVGGSPGALTSWNASLHFCEWQGVRCGHRYQRVISLNVSSMKLVGSISPSIGNLTFLREVNFSRNRLQGSIPRELGHLRRLRLLALGHNNLQGIIPVVLSNCSNFQVIYLDYNNLTGEIPFQLGNVKNLIVLQLSINNLIGGYSIFFRKSFILDCPLSSR</sequence>
<evidence type="ECO:0000256" key="2">
    <source>
        <dbReference type="ARBA" id="ARBA00022729"/>
    </source>
</evidence>
<keyword evidence="2" id="KW-0732">Signal</keyword>
<dbReference type="FunFam" id="3.80.10.10:FF:000627">
    <property type="entry name" value="Probable leucine-rich repeat receptor-like protein kinase At2g33170"/>
    <property type="match status" value="1"/>
</dbReference>
<evidence type="ECO:0000256" key="3">
    <source>
        <dbReference type="ARBA" id="ARBA00022737"/>
    </source>
</evidence>
<evidence type="ECO:0000259" key="4">
    <source>
        <dbReference type="Pfam" id="PF08263"/>
    </source>
</evidence>
<dbReference type="SUPFAM" id="SSF52058">
    <property type="entry name" value="L domain-like"/>
    <property type="match status" value="1"/>
</dbReference>
<keyword evidence="1" id="KW-0433">Leucine-rich repeat</keyword>
<keyword evidence="5" id="KW-1185">Reference proteome</keyword>
<dbReference type="PANTHER" id="PTHR48060">
    <property type="entry name" value="DNA DAMAGE-REPAIR/TOLERATION PROTEIN DRT100"/>
    <property type="match status" value="1"/>
</dbReference>
<dbReference type="Pfam" id="PF08263">
    <property type="entry name" value="LRRNT_2"/>
    <property type="match status" value="1"/>
</dbReference>
<dbReference type="RefSeq" id="XP_022764259.1">
    <property type="nucleotide sequence ID" value="XM_022908524.1"/>
</dbReference>
<reference evidence="6" key="1">
    <citation type="submission" date="2025-08" db="UniProtKB">
        <authorList>
            <consortium name="RefSeq"/>
        </authorList>
    </citation>
    <scope>IDENTIFICATION</scope>
    <source>
        <tissue evidence="6">Fruit stalk</tissue>
    </source>
</reference>
<accession>A0A6P6AHB4</accession>
<proteinExistence type="predicted"/>
<dbReference type="KEGG" id="dzi:111309481"/>
<dbReference type="Gene3D" id="3.80.10.10">
    <property type="entry name" value="Ribonuclease Inhibitor"/>
    <property type="match status" value="1"/>
</dbReference>
<dbReference type="GeneID" id="111309481"/>
<gene>
    <name evidence="6" type="primary">LOC111309481</name>
</gene>
<protein>
    <submittedName>
        <fullName evidence="6">Receptor-like protein kinase At3g47110</fullName>
    </submittedName>
</protein>
<dbReference type="InterPro" id="IPR001611">
    <property type="entry name" value="Leu-rich_rpt"/>
</dbReference>
<dbReference type="Pfam" id="PF00560">
    <property type="entry name" value="LRR_1"/>
    <property type="match status" value="3"/>
</dbReference>
<dbReference type="OrthoDB" id="687555at2759"/>
<keyword evidence="3" id="KW-0677">Repeat</keyword>
<dbReference type="InterPro" id="IPR053211">
    <property type="entry name" value="DNA_repair-toleration"/>
</dbReference>
<dbReference type="AlphaFoldDB" id="A0A6P6AHB4"/>
<dbReference type="Proteomes" id="UP000515121">
    <property type="component" value="Unplaced"/>
</dbReference>
<evidence type="ECO:0000313" key="6">
    <source>
        <dbReference type="RefSeq" id="XP_022764259.1"/>
    </source>
</evidence>
<dbReference type="InterPro" id="IPR032675">
    <property type="entry name" value="LRR_dom_sf"/>
</dbReference>
<organism evidence="5 6">
    <name type="scientific">Durio zibethinus</name>
    <name type="common">Durian</name>
    <dbReference type="NCBI Taxonomy" id="66656"/>
    <lineage>
        <taxon>Eukaryota</taxon>
        <taxon>Viridiplantae</taxon>
        <taxon>Streptophyta</taxon>
        <taxon>Embryophyta</taxon>
        <taxon>Tracheophyta</taxon>
        <taxon>Spermatophyta</taxon>
        <taxon>Magnoliopsida</taxon>
        <taxon>eudicotyledons</taxon>
        <taxon>Gunneridae</taxon>
        <taxon>Pentapetalae</taxon>
        <taxon>rosids</taxon>
        <taxon>malvids</taxon>
        <taxon>Malvales</taxon>
        <taxon>Malvaceae</taxon>
        <taxon>Helicteroideae</taxon>
        <taxon>Durio</taxon>
    </lineage>
</organism>
<evidence type="ECO:0000256" key="1">
    <source>
        <dbReference type="ARBA" id="ARBA00022614"/>
    </source>
</evidence>
<evidence type="ECO:0000313" key="5">
    <source>
        <dbReference type="Proteomes" id="UP000515121"/>
    </source>
</evidence>